<proteinExistence type="predicted"/>
<accession>A0AAE9BM38</accession>
<dbReference type="KEGG" id="vg:77930042"/>
<gene>
    <name evidence="1" type="primary">30</name>
    <name evidence="1" type="ORF">SEA_DOLORES_30</name>
</gene>
<keyword evidence="2" id="KW-1185">Reference proteome</keyword>
<evidence type="ECO:0000313" key="2">
    <source>
        <dbReference type="Proteomes" id="UP000828687"/>
    </source>
</evidence>
<protein>
    <submittedName>
        <fullName evidence="1">Uncharacterized protein</fullName>
    </submittedName>
</protein>
<evidence type="ECO:0000313" key="1">
    <source>
        <dbReference type="EMBL" id="UAJ16461.1"/>
    </source>
</evidence>
<name>A0AAE9BM38_9CAUD</name>
<reference evidence="1 2" key="1">
    <citation type="submission" date="2021-07" db="EMBL/GenBank/DDBJ databases">
        <authorList>
            <person name="Camby A.M."/>
            <person name="Castiglione G.M."/>
            <person name="Guevara A.C."/>
            <person name="Gutsch C.M."/>
            <person name="Miller G.D."/>
            <person name="Parkhurst D.S."/>
            <person name="Selman M."/>
            <person name="Shakir M.S."/>
            <person name="Smith B.K."/>
            <person name="Leanard J.E."/>
            <person name="Collins D.P."/>
            <person name="Warner M.H."/>
            <person name="Garlena R.A."/>
            <person name="Russell D.A."/>
            <person name="Pope W.H."/>
            <person name="Jacobs-Sera D."/>
            <person name="Hatfull G.F."/>
        </authorList>
    </citation>
    <scope>NUCLEOTIDE SEQUENCE [LARGE SCALE GENOMIC DNA]</scope>
</reference>
<organism evidence="1 2">
    <name type="scientific">Gordonia phage Dolores</name>
    <dbReference type="NCBI Taxonomy" id="2873534"/>
    <lineage>
        <taxon>Viruses</taxon>
        <taxon>Duplodnaviria</taxon>
        <taxon>Heunggongvirae</taxon>
        <taxon>Uroviricota</taxon>
        <taxon>Caudoviricetes</taxon>
        <taxon>Beenievirus</taxon>
        <taxon>Beenievirus dolores</taxon>
    </lineage>
</organism>
<sequence>MRRLWLWHRRYLLLFGPMICLEGIEGPSGWGEACACRHDFHGVGAIEDYANQPRVTR</sequence>
<dbReference type="RefSeq" id="YP_010654197.1">
    <property type="nucleotide sequence ID" value="NC_070808.1"/>
</dbReference>
<dbReference type="Proteomes" id="UP000828687">
    <property type="component" value="Segment"/>
</dbReference>
<dbReference type="GeneID" id="77930042"/>
<dbReference type="EMBL" id="MZ681517">
    <property type="protein sequence ID" value="UAJ16461.1"/>
    <property type="molecule type" value="Genomic_DNA"/>
</dbReference>